<reference evidence="2 3" key="1">
    <citation type="journal article" date="2005" name="PLoS Biol.">
        <title>The genomes of Oryza sativa: a history of duplications.</title>
        <authorList>
            <person name="Yu J."/>
            <person name="Wang J."/>
            <person name="Lin W."/>
            <person name="Li S."/>
            <person name="Li H."/>
            <person name="Zhou J."/>
            <person name="Ni P."/>
            <person name="Dong W."/>
            <person name="Hu S."/>
            <person name="Zeng C."/>
            <person name="Zhang J."/>
            <person name="Zhang Y."/>
            <person name="Li R."/>
            <person name="Xu Z."/>
            <person name="Li S."/>
            <person name="Li X."/>
            <person name="Zheng H."/>
            <person name="Cong L."/>
            <person name="Lin L."/>
            <person name="Yin J."/>
            <person name="Geng J."/>
            <person name="Li G."/>
            <person name="Shi J."/>
            <person name="Liu J."/>
            <person name="Lv H."/>
            <person name="Li J."/>
            <person name="Wang J."/>
            <person name="Deng Y."/>
            <person name="Ran L."/>
            <person name="Shi X."/>
            <person name="Wang X."/>
            <person name="Wu Q."/>
            <person name="Li C."/>
            <person name="Ren X."/>
            <person name="Wang J."/>
            <person name="Wang X."/>
            <person name="Li D."/>
            <person name="Liu D."/>
            <person name="Zhang X."/>
            <person name="Ji Z."/>
            <person name="Zhao W."/>
            <person name="Sun Y."/>
            <person name="Zhang Z."/>
            <person name="Bao J."/>
            <person name="Han Y."/>
            <person name="Dong L."/>
            <person name="Ji J."/>
            <person name="Chen P."/>
            <person name="Wu S."/>
            <person name="Liu J."/>
            <person name="Xiao Y."/>
            <person name="Bu D."/>
            <person name="Tan J."/>
            <person name="Yang L."/>
            <person name="Ye C."/>
            <person name="Zhang J."/>
            <person name="Xu J."/>
            <person name="Zhou Y."/>
            <person name="Yu Y."/>
            <person name="Zhang B."/>
            <person name="Zhuang S."/>
            <person name="Wei H."/>
            <person name="Liu B."/>
            <person name="Lei M."/>
            <person name="Yu H."/>
            <person name="Li Y."/>
            <person name="Xu H."/>
            <person name="Wei S."/>
            <person name="He X."/>
            <person name="Fang L."/>
            <person name="Zhang Z."/>
            <person name="Zhang Y."/>
            <person name="Huang X."/>
            <person name="Su Z."/>
            <person name="Tong W."/>
            <person name="Li J."/>
            <person name="Tong Z."/>
            <person name="Li S."/>
            <person name="Ye J."/>
            <person name="Wang L."/>
            <person name="Fang L."/>
            <person name="Lei T."/>
            <person name="Chen C."/>
            <person name="Chen H."/>
            <person name="Xu Z."/>
            <person name="Li H."/>
            <person name="Huang H."/>
            <person name="Zhang F."/>
            <person name="Xu H."/>
            <person name="Li N."/>
            <person name="Zhao C."/>
            <person name="Li S."/>
            <person name="Dong L."/>
            <person name="Huang Y."/>
            <person name="Li L."/>
            <person name="Xi Y."/>
            <person name="Qi Q."/>
            <person name="Li W."/>
            <person name="Zhang B."/>
            <person name="Hu W."/>
            <person name="Zhang Y."/>
            <person name="Tian X."/>
            <person name="Jiao Y."/>
            <person name="Liang X."/>
            <person name="Jin J."/>
            <person name="Gao L."/>
            <person name="Zheng W."/>
            <person name="Hao B."/>
            <person name="Liu S."/>
            <person name="Wang W."/>
            <person name="Yuan L."/>
            <person name="Cao M."/>
            <person name="McDermott J."/>
            <person name="Samudrala R."/>
            <person name="Wang J."/>
            <person name="Wong G.K."/>
            <person name="Yang H."/>
        </authorList>
    </citation>
    <scope>NUCLEOTIDE SEQUENCE [LARGE SCALE GENOMIC DNA]</scope>
    <source>
        <strain evidence="3">cv. 93-11</strain>
    </source>
</reference>
<evidence type="ECO:0000256" key="1">
    <source>
        <dbReference type="SAM" id="MobiDB-lite"/>
    </source>
</evidence>
<evidence type="ECO:0000313" key="3">
    <source>
        <dbReference type="Proteomes" id="UP000007015"/>
    </source>
</evidence>
<feature type="compositionally biased region" description="Basic and acidic residues" evidence="1">
    <location>
        <begin position="12"/>
        <end position="22"/>
    </location>
</feature>
<keyword evidence="3" id="KW-1185">Reference proteome</keyword>
<protein>
    <submittedName>
        <fullName evidence="2">Uncharacterized protein</fullName>
    </submittedName>
</protein>
<feature type="region of interest" description="Disordered" evidence="1">
    <location>
        <begin position="1"/>
        <end position="68"/>
    </location>
</feature>
<gene>
    <name evidence="2" type="ORF">OsI_26268</name>
</gene>
<name>B8B6W6_ORYSI</name>
<dbReference type="EMBL" id="CM000132">
    <property type="protein sequence ID" value="EEC82170.1"/>
    <property type="molecule type" value="Genomic_DNA"/>
</dbReference>
<feature type="compositionally biased region" description="Polar residues" evidence="1">
    <location>
        <begin position="94"/>
        <end position="103"/>
    </location>
</feature>
<dbReference type="AlphaFoldDB" id="B8B6W6"/>
<accession>B8B6W6</accession>
<feature type="region of interest" description="Disordered" evidence="1">
    <location>
        <begin position="90"/>
        <end position="151"/>
    </location>
</feature>
<sequence length="151" mass="16321">MRRGNNGGDLQRPWHGDKEQRRVTRTNGSTVDDDEMAPVIFRLSAEPDDGGLGAADLKATTGSTSSWRERQRWRRCLGVFGQRRCVAEDKDNEVQPTGATTQRGGAPARREGLPGKKMMASRVSFGLGEGEAGDGHGEARARRGGVAEDGQ</sequence>
<proteinExistence type="predicted"/>
<organism evidence="2 3">
    <name type="scientific">Oryza sativa subsp. indica</name>
    <name type="common">Rice</name>
    <dbReference type="NCBI Taxonomy" id="39946"/>
    <lineage>
        <taxon>Eukaryota</taxon>
        <taxon>Viridiplantae</taxon>
        <taxon>Streptophyta</taxon>
        <taxon>Embryophyta</taxon>
        <taxon>Tracheophyta</taxon>
        <taxon>Spermatophyta</taxon>
        <taxon>Magnoliopsida</taxon>
        <taxon>Liliopsida</taxon>
        <taxon>Poales</taxon>
        <taxon>Poaceae</taxon>
        <taxon>BOP clade</taxon>
        <taxon>Oryzoideae</taxon>
        <taxon>Oryzeae</taxon>
        <taxon>Oryzinae</taxon>
        <taxon>Oryza</taxon>
        <taxon>Oryza sativa</taxon>
    </lineage>
</organism>
<evidence type="ECO:0000313" key="2">
    <source>
        <dbReference type="EMBL" id="EEC82170.1"/>
    </source>
</evidence>
<dbReference type="Gramene" id="BGIOSGA024195-TA">
    <property type="protein sequence ID" value="BGIOSGA024195-PA"/>
    <property type="gene ID" value="BGIOSGA024195"/>
</dbReference>
<dbReference type="Proteomes" id="UP000007015">
    <property type="component" value="Chromosome 7"/>
</dbReference>
<dbReference type="HOGENOM" id="CLU_1734512_0_0_1"/>